<dbReference type="Pfam" id="PF00931">
    <property type="entry name" value="NB-ARC"/>
    <property type="match status" value="1"/>
</dbReference>
<dbReference type="EMBL" id="JAIWQS010000196">
    <property type="protein sequence ID" value="KAJ8747313.1"/>
    <property type="molecule type" value="Genomic_DNA"/>
</dbReference>
<dbReference type="GO" id="GO:0043531">
    <property type="term" value="F:ADP binding"/>
    <property type="evidence" value="ECO:0007669"/>
    <property type="project" value="InterPro"/>
</dbReference>
<gene>
    <name evidence="4" type="ORF">K2173_012961</name>
</gene>
<dbReference type="InterPro" id="IPR002182">
    <property type="entry name" value="NB-ARC"/>
</dbReference>
<comment type="caution">
    <text evidence="4">The sequence shown here is derived from an EMBL/GenBank/DDBJ whole genome shotgun (WGS) entry which is preliminary data.</text>
</comment>
<dbReference type="Proteomes" id="UP001159364">
    <property type="component" value="Unassembled WGS sequence"/>
</dbReference>
<evidence type="ECO:0000256" key="1">
    <source>
        <dbReference type="ARBA" id="ARBA00023027"/>
    </source>
</evidence>
<dbReference type="PANTHER" id="PTHR11017">
    <property type="entry name" value="LEUCINE-RICH REPEAT-CONTAINING PROTEIN"/>
    <property type="match status" value="1"/>
</dbReference>
<dbReference type="SMART" id="SM00255">
    <property type="entry name" value="TIR"/>
    <property type="match status" value="1"/>
</dbReference>
<dbReference type="GO" id="GO:0006952">
    <property type="term" value="P:defense response"/>
    <property type="evidence" value="ECO:0007669"/>
    <property type="project" value="InterPro"/>
</dbReference>
<dbReference type="PANTHER" id="PTHR11017:SF574">
    <property type="entry name" value="ADP-RIBOSYL CYCLASE_CYCLIC ADP-RIBOSE HYDROLASE"/>
    <property type="match status" value="1"/>
</dbReference>
<dbReference type="Gene3D" id="3.40.50.300">
    <property type="entry name" value="P-loop containing nucleotide triphosphate hydrolases"/>
    <property type="match status" value="1"/>
</dbReference>
<name>A0AAV8S583_9ROSI</name>
<dbReference type="InterPro" id="IPR035897">
    <property type="entry name" value="Toll_tir_struct_dom_sf"/>
</dbReference>
<evidence type="ECO:0000313" key="5">
    <source>
        <dbReference type="Proteomes" id="UP001159364"/>
    </source>
</evidence>
<keyword evidence="5" id="KW-1185">Reference proteome</keyword>
<sequence length="282" mass="32540">MLKHTKPIYFLLLLFATYYPSPSSIFSSIDSFTPMATQQWKHQVFISFRGEDTRRNFVCHLDDSLRRKGLKTFVDDQLRRGEEINTALLQAIQDSKVALVIFSENYVSSRWCLDELLKIIECHETHDQIVIPVFYLVNPSDVRSQNGSFEKSFAEHSQNPRYSKWKDALTKAANKSGWDSDVIREDNKLIDQIVRDVLENLKLLDPCSLEDFVGLDSKISKVEKLLATGSSDVRMLGIWGMGGIGKTTIAETILMRFRANLKAVVLLEMLEKYRSYRRRKAY</sequence>
<feature type="domain" description="TIR" evidence="3">
    <location>
        <begin position="40"/>
        <end position="201"/>
    </location>
</feature>
<dbReference type="Pfam" id="PF01582">
    <property type="entry name" value="TIR"/>
    <property type="match status" value="1"/>
</dbReference>
<feature type="chain" id="PRO_5043709468" description="TIR domain-containing protein" evidence="2">
    <location>
        <begin position="24"/>
        <end position="282"/>
    </location>
</feature>
<dbReference type="InterPro" id="IPR027417">
    <property type="entry name" value="P-loop_NTPase"/>
</dbReference>
<proteinExistence type="predicted"/>
<dbReference type="PROSITE" id="PS50104">
    <property type="entry name" value="TIR"/>
    <property type="match status" value="1"/>
</dbReference>
<keyword evidence="2" id="KW-0732">Signal</keyword>
<evidence type="ECO:0000259" key="3">
    <source>
        <dbReference type="PROSITE" id="PS50104"/>
    </source>
</evidence>
<reference evidence="4 5" key="1">
    <citation type="submission" date="2021-09" db="EMBL/GenBank/DDBJ databases">
        <title>Genomic insights and catalytic innovation underlie evolution of tropane alkaloids biosynthesis.</title>
        <authorList>
            <person name="Wang Y.-J."/>
            <person name="Tian T."/>
            <person name="Huang J.-P."/>
            <person name="Huang S.-X."/>
        </authorList>
    </citation>
    <scope>NUCLEOTIDE SEQUENCE [LARGE SCALE GENOMIC DNA]</scope>
    <source>
        <strain evidence="4">KIB-2018</strain>
        <tissue evidence="4">Leaf</tissue>
    </source>
</reference>
<dbReference type="AlphaFoldDB" id="A0AAV8S583"/>
<protein>
    <recommendedName>
        <fullName evidence="3">TIR domain-containing protein</fullName>
    </recommendedName>
</protein>
<organism evidence="4 5">
    <name type="scientific">Erythroxylum novogranatense</name>
    <dbReference type="NCBI Taxonomy" id="1862640"/>
    <lineage>
        <taxon>Eukaryota</taxon>
        <taxon>Viridiplantae</taxon>
        <taxon>Streptophyta</taxon>
        <taxon>Embryophyta</taxon>
        <taxon>Tracheophyta</taxon>
        <taxon>Spermatophyta</taxon>
        <taxon>Magnoliopsida</taxon>
        <taxon>eudicotyledons</taxon>
        <taxon>Gunneridae</taxon>
        <taxon>Pentapetalae</taxon>
        <taxon>rosids</taxon>
        <taxon>fabids</taxon>
        <taxon>Malpighiales</taxon>
        <taxon>Erythroxylaceae</taxon>
        <taxon>Erythroxylum</taxon>
    </lineage>
</organism>
<dbReference type="SUPFAM" id="SSF52200">
    <property type="entry name" value="Toll/Interleukin receptor TIR domain"/>
    <property type="match status" value="1"/>
</dbReference>
<evidence type="ECO:0000256" key="2">
    <source>
        <dbReference type="SAM" id="SignalP"/>
    </source>
</evidence>
<dbReference type="GO" id="GO:0007165">
    <property type="term" value="P:signal transduction"/>
    <property type="evidence" value="ECO:0007669"/>
    <property type="project" value="InterPro"/>
</dbReference>
<feature type="signal peptide" evidence="2">
    <location>
        <begin position="1"/>
        <end position="23"/>
    </location>
</feature>
<dbReference type="InterPro" id="IPR000157">
    <property type="entry name" value="TIR_dom"/>
</dbReference>
<evidence type="ECO:0000313" key="4">
    <source>
        <dbReference type="EMBL" id="KAJ8747313.1"/>
    </source>
</evidence>
<dbReference type="FunFam" id="3.40.50.10140:FF:000007">
    <property type="entry name" value="Disease resistance protein (TIR-NBS-LRR class)"/>
    <property type="match status" value="1"/>
</dbReference>
<dbReference type="InterPro" id="IPR044974">
    <property type="entry name" value="Disease_R_plants"/>
</dbReference>
<keyword evidence="1" id="KW-0520">NAD</keyword>
<dbReference type="SUPFAM" id="SSF52540">
    <property type="entry name" value="P-loop containing nucleoside triphosphate hydrolases"/>
    <property type="match status" value="1"/>
</dbReference>
<dbReference type="Gene3D" id="3.40.50.10140">
    <property type="entry name" value="Toll/interleukin-1 receptor homology (TIR) domain"/>
    <property type="match status" value="1"/>
</dbReference>
<accession>A0AAV8S583</accession>